<feature type="domain" description="DUF5667" evidence="1">
    <location>
        <begin position="55"/>
        <end position="126"/>
    </location>
</feature>
<dbReference type="EMBL" id="LBZK01000004">
    <property type="protein sequence ID" value="KKR71272.1"/>
    <property type="molecule type" value="Genomic_DNA"/>
</dbReference>
<dbReference type="InterPro" id="IPR043725">
    <property type="entry name" value="DUF5667"/>
</dbReference>
<dbReference type="Pfam" id="PF18915">
    <property type="entry name" value="DUF5667"/>
    <property type="match status" value="1"/>
</dbReference>
<protein>
    <recommendedName>
        <fullName evidence="1">DUF5667 domain-containing protein</fullName>
    </recommendedName>
</protein>
<organism evidence="2 3">
    <name type="scientific">Candidatus Woesebacteria bacterium GW2011_GWA2_40_7b</name>
    <dbReference type="NCBI Taxonomy" id="1618563"/>
    <lineage>
        <taxon>Bacteria</taxon>
        <taxon>Candidatus Woeseibacteriota</taxon>
    </lineage>
</organism>
<proteinExistence type="predicted"/>
<gene>
    <name evidence="2" type="ORF">UU12_C0004G0019</name>
</gene>
<evidence type="ECO:0000259" key="1">
    <source>
        <dbReference type="Pfam" id="PF18915"/>
    </source>
</evidence>
<dbReference type="STRING" id="1618563.UU12_C0004G0019"/>
<reference evidence="2 3" key="1">
    <citation type="journal article" date="2015" name="Nature">
        <title>rRNA introns, odd ribosomes, and small enigmatic genomes across a large radiation of phyla.</title>
        <authorList>
            <person name="Brown C.T."/>
            <person name="Hug L.A."/>
            <person name="Thomas B.C."/>
            <person name="Sharon I."/>
            <person name="Castelle C.J."/>
            <person name="Singh A."/>
            <person name="Wilkins M.J."/>
            <person name="Williams K.H."/>
            <person name="Banfield J.F."/>
        </authorList>
    </citation>
    <scope>NUCLEOTIDE SEQUENCE [LARGE SCALE GENOMIC DNA]</scope>
</reference>
<dbReference type="AlphaFoldDB" id="A0A0G0W7T8"/>
<evidence type="ECO:0000313" key="3">
    <source>
        <dbReference type="Proteomes" id="UP000034562"/>
    </source>
</evidence>
<name>A0A0G0W7T8_9BACT</name>
<dbReference type="Proteomes" id="UP000034562">
    <property type="component" value="Unassembled WGS sequence"/>
</dbReference>
<accession>A0A0G0W7T8</accession>
<sequence length="204" mass="22433">MYGVAAFALAVGILSVSILRSSLVNYAFAASKSTPTPKPQQMPEVDYVMTLPGKVLPGNLLWPVKATRDRIWYLFTFNHLKKAELALFFADKRLTSGQSLFKANDSNLGLSTITKGEKYLEMAAREEELSRGGGQDTSVFLAKLAAASLKHWEIIEKDIIPGAPEEVRPHLTQLLVYSKTAFTKASETLISNGKESPKNPFQGQ</sequence>
<comment type="caution">
    <text evidence="2">The sequence shown here is derived from an EMBL/GenBank/DDBJ whole genome shotgun (WGS) entry which is preliminary data.</text>
</comment>
<evidence type="ECO:0000313" key="2">
    <source>
        <dbReference type="EMBL" id="KKR71272.1"/>
    </source>
</evidence>